<dbReference type="InterPro" id="IPR036390">
    <property type="entry name" value="WH_DNA-bd_sf"/>
</dbReference>
<keyword evidence="2" id="KW-0805">Transcription regulation</keyword>
<dbReference type="Gene3D" id="1.10.10.10">
    <property type="entry name" value="Winged helix-like DNA-binding domain superfamily/Winged helix DNA-binding domain"/>
    <property type="match status" value="1"/>
</dbReference>
<evidence type="ECO:0000256" key="3">
    <source>
        <dbReference type="ARBA" id="ARBA00023125"/>
    </source>
</evidence>
<evidence type="ECO:0000256" key="4">
    <source>
        <dbReference type="ARBA" id="ARBA00023163"/>
    </source>
</evidence>
<dbReference type="InterPro" id="IPR000847">
    <property type="entry name" value="LysR_HTH_N"/>
</dbReference>
<dbReference type="Pfam" id="PF03466">
    <property type="entry name" value="LysR_substrate"/>
    <property type="match status" value="1"/>
</dbReference>
<evidence type="ECO:0000256" key="2">
    <source>
        <dbReference type="ARBA" id="ARBA00023015"/>
    </source>
</evidence>
<dbReference type="PROSITE" id="PS50931">
    <property type="entry name" value="HTH_LYSR"/>
    <property type="match status" value="1"/>
</dbReference>
<name>A0ABX2EJZ4_9BURK</name>
<feature type="domain" description="HTH lysR-type" evidence="5">
    <location>
        <begin position="14"/>
        <end position="70"/>
    </location>
</feature>
<dbReference type="InterPro" id="IPR036388">
    <property type="entry name" value="WH-like_DNA-bd_sf"/>
</dbReference>
<reference evidence="6 7" key="1">
    <citation type="submission" date="2020-05" db="EMBL/GenBank/DDBJ databases">
        <title>Aquincola sp. isolate from soil.</title>
        <authorList>
            <person name="Han J."/>
            <person name="Kim D.-U."/>
        </authorList>
    </citation>
    <scope>NUCLEOTIDE SEQUENCE [LARGE SCALE GENOMIC DNA]</scope>
    <source>
        <strain evidence="6 7">S2</strain>
    </source>
</reference>
<dbReference type="Pfam" id="PF00126">
    <property type="entry name" value="HTH_1"/>
    <property type="match status" value="1"/>
</dbReference>
<dbReference type="InterPro" id="IPR005119">
    <property type="entry name" value="LysR_subst-bd"/>
</dbReference>
<dbReference type="Gene3D" id="3.40.190.290">
    <property type="match status" value="1"/>
</dbReference>
<keyword evidence="4" id="KW-0804">Transcription</keyword>
<sequence length="326" mass="35831">MSNHLQPRVDDLKNLQGLVSFVESAAAGSFTAAAARLALTPAAVSKNVIALERQLQVRLFNRSTRRLKLTGEGEAFLANASEALRLLDDAVNQVTRASGEPAGRVRISSGISFGRRYVLPLLPRLAARHALLQVELSLDNRAVDLVAEGYDIGVRGGMIPDSSLVARRVAQLPVALVASSAYLRQHGAPATPAELPQHRLLGVRFASGQIATWHFRKSFGRVTREWEPTARIWASDPESLVDLALAGHGITQTGLHHVVPWLRSGRLKVLLAAQHEPGQREIVLHYPHRQFLSARVRVVVDALLEHFKQQQELLVDPRELPAEWLA</sequence>
<dbReference type="CDD" id="cd08422">
    <property type="entry name" value="PBP2_CrgA_like"/>
    <property type="match status" value="1"/>
</dbReference>
<dbReference type="InterPro" id="IPR058163">
    <property type="entry name" value="LysR-type_TF_proteobact-type"/>
</dbReference>
<proteinExistence type="inferred from homology"/>
<comment type="caution">
    <text evidence="6">The sequence shown here is derived from an EMBL/GenBank/DDBJ whole genome shotgun (WGS) entry which is preliminary data.</text>
</comment>
<evidence type="ECO:0000256" key="1">
    <source>
        <dbReference type="ARBA" id="ARBA00009437"/>
    </source>
</evidence>
<dbReference type="Proteomes" id="UP000737171">
    <property type="component" value="Unassembled WGS sequence"/>
</dbReference>
<evidence type="ECO:0000313" key="6">
    <source>
        <dbReference type="EMBL" id="NRF68911.1"/>
    </source>
</evidence>
<evidence type="ECO:0000259" key="5">
    <source>
        <dbReference type="PROSITE" id="PS50931"/>
    </source>
</evidence>
<accession>A0ABX2EJZ4</accession>
<dbReference type="PANTHER" id="PTHR30537">
    <property type="entry name" value="HTH-TYPE TRANSCRIPTIONAL REGULATOR"/>
    <property type="match status" value="1"/>
</dbReference>
<protein>
    <submittedName>
        <fullName evidence="6">LysR family transcriptional regulator</fullName>
    </submittedName>
</protein>
<organism evidence="6 7">
    <name type="scientific">Pseudaquabacterium terrae</name>
    <dbReference type="NCBI Taxonomy" id="2732868"/>
    <lineage>
        <taxon>Bacteria</taxon>
        <taxon>Pseudomonadati</taxon>
        <taxon>Pseudomonadota</taxon>
        <taxon>Betaproteobacteria</taxon>
        <taxon>Burkholderiales</taxon>
        <taxon>Sphaerotilaceae</taxon>
        <taxon>Pseudaquabacterium</taxon>
    </lineage>
</organism>
<dbReference type="PANTHER" id="PTHR30537:SF72">
    <property type="entry name" value="LYSR FAMILY TRANSCRIPTIONAL REGULATOR"/>
    <property type="match status" value="1"/>
</dbReference>
<evidence type="ECO:0000313" key="7">
    <source>
        <dbReference type="Proteomes" id="UP000737171"/>
    </source>
</evidence>
<dbReference type="SUPFAM" id="SSF53850">
    <property type="entry name" value="Periplasmic binding protein-like II"/>
    <property type="match status" value="1"/>
</dbReference>
<comment type="similarity">
    <text evidence="1">Belongs to the LysR transcriptional regulatory family.</text>
</comment>
<dbReference type="SUPFAM" id="SSF46785">
    <property type="entry name" value="Winged helix' DNA-binding domain"/>
    <property type="match status" value="1"/>
</dbReference>
<keyword evidence="3" id="KW-0238">DNA-binding</keyword>
<keyword evidence="7" id="KW-1185">Reference proteome</keyword>
<gene>
    <name evidence="6" type="ORF">HLB44_18110</name>
</gene>
<dbReference type="EMBL" id="JABRWJ010000005">
    <property type="protein sequence ID" value="NRF68911.1"/>
    <property type="molecule type" value="Genomic_DNA"/>
</dbReference>